<sequence>MDGCLFAGYIQPFFLGPPPSSCPLGKSPGWPPPRFVPGRWPTRLRPENGRLRNAAEHRGSRCTDKYEDKHGLGGGCKQTGRPVTVLNREDASRCRPGRR</sequence>
<reference evidence="2" key="1">
    <citation type="submission" date="2021-06" db="EMBL/GenBank/DDBJ databases">
        <title>Comparative genomics, transcriptomics and evolutionary studies reveal genomic signatures of adaptation to plant cell wall in hemibiotrophic fungi.</title>
        <authorList>
            <consortium name="DOE Joint Genome Institute"/>
            <person name="Baroncelli R."/>
            <person name="Diaz J.F."/>
            <person name="Benocci T."/>
            <person name="Peng M."/>
            <person name="Battaglia E."/>
            <person name="Haridas S."/>
            <person name="Andreopoulos W."/>
            <person name="Labutti K."/>
            <person name="Pangilinan J."/>
            <person name="Floch G.L."/>
            <person name="Makela M.R."/>
            <person name="Henrissat B."/>
            <person name="Grigoriev I.V."/>
            <person name="Crouch J.A."/>
            <person name="De Vries R.P."/>
            <person name="Sukno S.A."/>
            <person name="Thon M.R."/>
        </authorList>
    </citation>
    <scope>NUCLEOTIDE SEQUENCE</scope>
    <source>
        <strain evidence="2">MAFF235873</strain>
    </source>
</reference>
<evidence type="ECO:0000313" key="2">
    <source>
        <dbReference type="EMBL" id="KAK2021002.1"/>
    </source>
</evidence>
<comment type="caution">
    <text evidence="2">The sequence shown here is derived from an EMBL/GenBank/DDBJ whole genome shotgun (WGS) entry which is preliminary data.</text>
</comment>
<gene>
    <name evidence="2" type="ORF">LX32DRAFT_281223</name>
</gene>
<dbReference type="Proteomes" id="UP001232148">
    <property type="component" value="Unassembled WGS sequence"/>
</dbReference>
<name>A0AAD9H356_9PEZI</name>
<proteinExistence type="predicted"/>
<keyword evidence="3" id="KW-1185">Reference proteome</keyword>
<evidence type="ECO:0000313" key="3">
    <source>
        <dbReference type="Proteomes" id="UP001232148"/>
    </source>
</evidence>
<feature type="compositionally biased region" description="Basic and acidic residues" evidence="1">
    <location>
        <begin position="44"/>
        <end position="71"/>
    </location>
</feature>
<dbReference type="AlphaFoldDB" id="A0AAD9H356"/>
<accession>A0AAD9H356</accession>
<feature type="region of interest" description="Disordered" evidence="1">
    <location>
        <begin position="25"/>
        <end position="99"/>
    </location>
</feature>
<organism evidence="2 3">
    <name type="scientific">Colletotrichum zoysiae</name>
    <dbReference type="NCBI Taxonomy" id="1216348"/>
    <lineage>
        <taxon>Eukaryota</taxon>
        <taxon>Fungi</taxon>
        <taxon>Dikarya</taxon>
        <taxon>Ascomycota</taxon>
        <taxon>Pezizomycotina</taxon>
        <taxon>Sordariomycetes</taxon>
        <taxon>Hypocreomycetidae</taxon>
        <taxon>Glomerellales</taxon>
        <taxon>Glomerellaceae</taxon>
        <taxon>Colletotrichum</taxon>
        <taxon>Colletotrichum graminicola species complex</taxon>
    </lineage>
</organism>
<dbReference type="EMBL" id="MU843148">
    <property type="protein sequence ID" value="KAK2021002.1"/>
    <property type="molecule type" value="Genomic_DNA"/>
</dbReference>
<protein>
    <submittedName>
        <fullName evidence="2">Uncharacterized protein</fullName>
    </submittedName>
</protein>
<evidence type="ECO:0000256" key="1">
    <source>
        <dbReference type="SAM" id="MobiDB-lite"/>
    </source>
</evidence>